<name>A0AAU0F438_9FLAO</name>
<sequence length="54" mass="5915">MEELNISEAYANSNVKILNVELVVSNKNDTVKTGGNPKDPIKWGAVKDSLDVKK</sequence>
<keyword evidence="1" id="KW-0614">Plasmid</keyword>
<reference evidence="1" key="1">
    <citation type="submission" date="2023-10" db="EMBL/GenBank/DDBJ databases">
        <title>Characterization and whole genome sequencing of a novel strain of Bergeyella porcorum QD2021 isolated from pig.</title>
        <authorList>
            <person name="Liu G."/>
            <person name="Chen C."/>
            <person name="Han X."/>
        </authorList>
    </citation>
    <scope>NUCLEOTIDE SEQUENCE</scope>
    <source>
        <strain evidence="1">QD2021</strain>
        <plasmid evidence="1">pQD2021</plasmid>
    </source>
</reference>
<keyword evidence="2" id="KW-1185">Reference proteome</keyword>
<proteinExistence type="predicted"/>
<protein>
    <submittedName>
        <fullName evidence="1">Uncharacterized protein</fullName>
    </submittedName>
</protein>
<evidence type="ECO:0000313" key="1">
    <source>
        <dbReference type="EMBL" id="WOC53167.1"/>
    </source>
</evidence>
<dbReference type="Proteomes" id="UP001432059">
    <property type="component" value="Plasmid pQD2021"/>
</dbReference>
<geneLocation type="plasmid" evidence="1 2">
    <name>pQD2021</name>
</geneLocation>
<evidence type="ECO:0000313" key="2">
    <source>
        <dbReference type="Proteomes" id="UP001432059"/>
    </source>
</evidence>
<dbReference type="AlphaFoldDB" id="A0AAU0F438"/>
<dbReference type="KEGG" id="bpor:BPO_p0084"/>
<accession>A0AAU0F438</accession>
<dbReference type="EMBL" id="CP136427">
    <property type="protein sequence ID" value="WOC53167.1"/>
    <property type="molecule type" value="Genomic_DNA"/>
</dbReference>
<organism evidence="1 2">
    <name type="scientific">Bergeyella porcorum</name>
    <dbReference type="NCBI Taxonomy" id="1735111"/>
    <lineage>
        <taxon>Bacteria</taxon>
        <taxon>Pseudomonadati</taxon>
        <taxon>Bacteroidota</taxon>
        <taxon>Flavobacteriia</taxon>
        <taxon>Flavobacteriales</taxon>
        <taxon>Weeksellaceae</taxon>
        <taxon>Bergeyella</taxon>
    </lineage>
</organism>
<gene>
    <name evidence="1" type="ORF">BPO_p0084</name>
</gene>